<sequence>MRDSSVASPGSLKGSEAHSRTCAVTPALHTSQPASYGSPTTSPVSSASASIHESTSGAAYSGEPATPVSSVGASPSPSNAAYPKSMSVRCGRSVSSSLTMMFSGFTSRCTTPTSASAVSAVSSCFIRWLTKLVSSAPRCSTI</sequence>
<dbReference type="AntiFam" id="ANF00109">
    <property type="entry name" value="Shadow ORF (opposite afsK)"/>
</dbReference>
<feature type="compositionally biased region" description="Low complexity" evidence="1">
    <location>
        <begin position="64"/>
        <end position="81"/>
    </location>
</feature>
<reference evidence="3" key="1">
    <citation type="journal article" date="2015" name="PLoS Genet.">
        <title>Genome Sequence and Transcriptome Analyses of Chrysochromulina tobin: Metabolic Tools for Enhanced Algal Fitness in the Prominent Order Prymnesiales (Haptophyceae).</title>
        <authorList>
            <person name="Hovde B.T."/>
            <person name="Deodato C.R."/>
            <person name="Hunsperger H.M."/>
            <person name="Ryken S.A."/>
            <person name="Yost W."/>
            <person name="Jha R.K."/>
            <person name="Patterson J."/>
            <person name="Monnat R.J. Jr."/>
            <person name="Barlow S.B."/>
            <person name="Starkenburg S.R."/>
            <person name="Cattolico R.A."/>
        </authorList>
    </citation>
    <scope>NUCLEOTIDE SEQUENCE</scope>
    <source>
        <strain evidence="3">CCMP291</strain>
    </source>
</reference>
<dbReference type="EMBL" id="JWZX01001060">
    <property type="protein sequence ID" value="KOO34887.1"/>
    <property type="molecule type" value="Genomic_DNA"/>
</dbReference>
<dbReference type="AlphaFoldDB" id="A0A0M0K8F9"/>
<feature type="compositionally biased region" description="Low complexity" evidence="1">
    <location>
        <begin position="38"/>
        <end position="56"/>
    </location>
</feature>
<accession>A0A0M0K8F9</accession>
<comment type="caution">
    <text evidence="2">The sequence shown here is derived from an EMBL/GenBank/DDBJ whole genome shotgun (WGS) entry which is preliminary data.</text>
</comment>
<feature type="compositionally biased region" description="Polar residues" evidence="1">
    <location>
        <begin position="28"/>
        <end position="37"/>
    </location>
</feature>
<keyword evidence="3" id="KW-1185">Reference proteome</keyword>
<evidence type="ECO:0000313" key="3">
    <source>
        <dbReference type="Proteomes" id="UP000037460"/>
    </source>
</evidence>
<protein>
    <submittedName>
        <fullName evidence="2">Uncharacterized protein</fullName>
    </submittedName>
</protein>
<name>A0A0M0K8F9_9EUKA</name>
<proteinExistence type="predicted"/>
<evidence type="ECO:0000313" key="2">
    <source>
        <dbReference type="EMBL" id="KOO34887.1"/>
    </source>
</evidence>
<feature type="region of interest" description="Disordered" evidence="1">
    <location>
        <begin position="1"/>
        <end position="85"/>
    </location>
</feature>
<organism evidence="2 3">
    <name type="scientific">Chrysochromulina tobinii</name>
    <dbReference type="NCBI Taxonomy" id="1460289"/>
    <lineage>
        <taxon>Eukaryota</taxon>
        <taxon>Haptista</taxon>
        <taxon>Haptophyta</taxon>
        <taxon>Prymnesiophyceae</taxon>
        <taxon>Prymnesiales</taxon>
        <taxon>Chrysochromulinaceae</taxon>
        <taxon>Chrysochromulina</taxon>
    </lineage>
</organism>
<dbReference type="Proteomes" id="UP000037460">
    <property type="component" value="Unassembled WGS sequence"/>
</dbReference>
<gene>
    <name evidence="2" type="ORF">Ctob_010378</name>
</gene>
<evidence type="ECO:0000256" key="1">
    <source>
        <dbReference type="SAM" id="MobiDB-lite"/>
    </source>
</evidence>